<name>A0A0A8Z6K2_ARUDO</name>
<organism evidence="1">
    <name type="scientific">Arundo donax</name>
    <name type="common">Giant reed</name>
    <name type="synonym">Donax arundinaceus</name>
    <dbReference type="NCBI Taxonomy" id="35708"/>
    <lineage>
        <taxon>Eukaryota</taxon>
        <taxon>Viridiplantae</taxon>
        <taxon>Streptophyta</taxon>
        <taxon>Embryophyta</taxon>
        <taxon>Tracheophyta</taxon>
        <taxon>Spermatophyta</taxon>
        <taxon>Magnoliopsida</taxon>
        <taxon>Liliopsida</taxon>
        <taxon>Poales</taxon>
        <taxon>Poaceae</taxon>
        <taxon>PACMAD clade</taxon>
        <taxon>Arundinoideae</taxon>
        <taxon>Arundineae</taxon>
        <taxon>Arundo</taxon>
    </lineage>
</organism>
<dbReference type="AlphaFoldDB" id="A0A0A8Z6K2"/>
<protein>
    <submittedName>
        <fullName evidence="1">Uncharacterized protein</fullName>
    </submittedName>
</protein>
<evidence type="ECO:0000313" key="1">
    <source>
        <dbReference type="EMBL" id="JAD30472.1"/>
    </source>
</evidence>
<accession>A0A0A8Z6K2</accession>
<reference evidence="1" key="1">
    <citation type="submission" date="2014-09" db="EMBL/GenBank/DDBJ databases">
        <authorList>
            <person name="Magalhaes I.L.F."/>
            <person name="Oliveira U."/>
            <person name="Santos F.R."/>
            <person name="Vidigal T.H.D.A."/>
            <person name="Brescovit A.D."/>
            <person name="Santos A.J."/>
        </authorList>
    </citation>
    <scope>NUCLEOTIDE SEQUENCE</scope>
    <source>
        <tissue evidence="1">Shoot tissue taken approximately 20 cm above the soil surface</tissue>
    </source>
</reference>
<proteinExistence type="predicted"/>
<reference evidence="1" key="2">
    <citation type="journal article" date="2015" name="Data Brief">
        <title>Shoot transcriptome of the giant reed, Arundo donax.</title>
        <authorList>
            <person name="Barrero R.A."/>
            <person name="Guerrero F.D."/>
            <person name="Moolhuijzen P."/>
            <person name="Goolsby J.A."/>
            <person name="Tidwell J."/>
            <person name="Bellgard S.E."/>
            <person name="Bellgard M.I."/>
        </authorList>
    </citation>
    <scope>NUCLEOTIDE SEQUENCE</scope>
    <source>
        <tissue evidence="1">Shoot tissue taken approximately 20 cm above the soil surface</tissue>
    </source>
</reference>
<sequence>MQTTSKRWKTKLIWKPTRMWNKKKEKFHLPHRIWLK</sequence>
<dbReference type="EMBL" id="GBRH01267423">
    <property type="protein sequence ID" value="JAD30472.1"/>
    <property type="molecule type" value="Transcribed_RNA"/>
</dbReference>